<proteinExistence type="predicted"/>
<dbReference type="EMBL" id="JAHRIQ010024679">
    <property type="protein sequence ID" value="MEQ2229199.1"/>
    <property type="molecule type" value="Genomic_DNA"/>
</dbReference>
<comment type="caution">
    <text evidence="1">The sequence shown here is derived from an EMBL/GenBank/DDBJ whole genome shotgun (WGS) entry which is preliminary data.</text>
</comment>
<reference evidence="1 2" key="1">
    <citation type="submission" date="2021-06" db="EMBL/GenBank/DDBJ databases">
        <authorList>
            <person name="Palmer J.M."/>
        </authorList>
    </citation>
    <scope>NUCLEOTIDE SEQUENCE [LARGE SCALE GENOMIC DNA]</scope>
    <source>
        <strain evidence="2">if_2019</strain>
        <tissue evidence="1">Muscle</tissue>
    </source>
</reference>
<gene>
    <name evidence="1" type="ORF">ILYODFUR_016530</name>
</gene>
<evidence type="ECO:0000313" key="1">
    <source>
        <dbReference type="EMBL" id="MEQ2229199.1"/>
    </source>
</evidence>
<dbReference type="Proteomes" id="UP001482620">
    <property type="component" value="Unassembled WGS sequence"/>
</dbReference>
<keyword evidence="2" id="KW-1185">Reference proteome</keyword>
<organism evidence="1 2">
    <name type="scientific">Ilyodon furcidens</name>
    <name type="common">goldbreast splitfin</name>
    <dbReference type="NCBI Taxonomy" id="33524"/>
    <lineage>
        <taxon>Eukaryota</taxon>
        <taxon>Metazoa</taxon>
        <taxon>Chordata</taxon>
        <taxon>Craniata</taxon>
        <taxon>Vertebrata</taxon>
        <taxon>Euteleostomi</taxon>
        <taxon>Actinopterygii</taxon>
        <taxon>Neopterygii</taxon>
        <taxon>Teleostei</taxon>
        <taxon>Neoteleostei</taxon>
        <taxon>Acanthomorphata</taxon>
        <taxon>Ovalentaria</taxon>
        <taxon>Atherinomorphae</taxon>
        <taxon>Cyprinodontiformes</taxon>
        <taxon>Goodeidae</taxon>
        <taxon>Ilyodon</taxon>
    </lineage>
</organism>
<name>A0ABV0T9N1_9TELE</name>
<protein>
    <submittedName>
        <fullName evidence="1">Uncharacterized protein</fullName>
    </submittedName>
</protein>
<evidence type="ECO:0000313" key="2">
    <source>
        <dbReference type="Proteomes" id="UP001482620"/>
    </source>
</evidence>
<sequence length="160" mass="18354">MQPENVTQARLFERWQHGEYGISRHYLWVQFSFITCIANTIVVWCVKDCIDIANGTGLSLPCLFAKLEVPHSQCKIITGTSQKRYMNVAKLMMLMKTVPIPNKLEMEISPLFCWFWILSAPKNSISESEFYLRIGTLSQNPANSGVADIMRTDQIRAYQT</sequence>
<accession>A0ABV0T9N1</accession>